<gene>
    <name evidence="2" type="ORF">RSA11_07735</name>
</gene>
<dbReference type="AlphaFoldDB" id="A0AAW3MDV9"/>
<evidence type="ECO:0000313" key="2">
    <source>
        <dbReference type="EMBL" id="KTR27156.1"/>
    </source>
</evidence>
<keyword evidence="1" id="KW-0812">Transmembrane</keyword>
<dbReference type="Proteomes" id="UP000072605">
    <property type="component" value="Unassembled WGS sequence"/>
</dbReference>
<dbReference type="EMBL" id="LDQV01000018">
    <property type="protein sequence ID" value="KTR27156.1"/>
    <property type="molecule type" value="Genomic_DNA"/>
</dbReference>
<feature type="transmembrane region" description="Helical" evidence="1">
    <location>
        <begin position="32"/>
        <end position="51"/>
    </location>
</feature>
<feature type="transmembrane region" description="Helical" evidence="1">
    <location>
        <begin position="77"/>
        <end position="96"/>
    </location>
</feature>
<keyword evidence="1" id="KW-0472">Membrane</keyword>
<keyword evidence="1" id="KW-1133">Transmembrane helix</keyword>
<evidence type="ECO:0000313" key="3">
    <source>
        <dbReference type="Proteomes" id="UP000072605"/>
    </source>
</evidence>
<comment type="caution">
    <text evidence="2">The sequence shown here is derived from an EMBL/GenBank/DDBJ whole genome shotgun (WGS) entry which is preliminary data.</text>
</comment>
<sequence>MSKKKTGLFLVTLVIVASLTIISMIIENNVTFFSIVQLAILLIMFFSYFTWARSGEDSRPTPNDELGEKITTESGLVSYKILIVLIFGFICLDYFLHESANLLLIVLFAIGLTLLPIIEFLKARSYR</sequence>
<feature type="transmembrane region" description="Helical" evidence="1">
    <location>
        <begin position="7"/>
        <end position="26"/>
    </location>
</feature>
<protein>
    <submittedName>
        <fullName evidence="2">Uncharacterized protein</fullName>
    </submittedName>
</protein>
<dbReference type="RefSeq" id="WP_035397856.1">
    <property type="nucleotide sequence ID" value="NZ_LDQV01000018.1"/>
</dbReference>
<name>A0AAW3MDV9_9BACL</name>
<organism evidence="2 3">
    <name type="scientific">Exiguobacterium indicum</name>
    <dbReference type="NCBI Taxonomy" id="296995"/>
    <lineage>
        <taxon>Bacteria</taxon>
        <taxon>Bacillati</taxon>
        <taxon>Bacillota</taxon>
        <taxon>Bacilli</taxon>
        <taxon>Bacillales</taxon>
        <taxon>Bacillales Family XII. Incertae Sedis</taxon>
        <taxon>Exiguobacterium</taxon>
    </lineage>
</organism>
<accession>A0AAW3MDV9</accession>
<proteinExistence type="predicted"/>
<reference evidence="2 3" key="1">
    <citation type="journal article" date="2016" name="Front. Microbiol.">
        <title>Genomic Resource of Rice Seed Associated Bacteria.</title>
        <authorList>
            <person name="Midha S."/>
            <person name="Bansal K."/>
            <person name="Sharma S."/>
            <person name="Kumar N."/>
            <person name="Patil P.P."/>
            <person name="Chaudhry V."/>
            <person name="Patil P.B."/>
        </authorList>
    </citation>
    <scope>NUCLEOTIDE SEQUENCE [LARGE SCALE GENOMIC DNA]</scope>
    <source>
        <strain evidence="2 3">RSA11</strain>
    </source>
</reference>
<evidence type="ECO:0000256" key="1">
    <source>
        <dbReference type="SAM" id="Phobius"/>
    </source>
</evidence>
<feature type="transmembrane region" description="Helical" evidence="1">
    <location>
        <begin position="102"/>
        <end position="121"/>
    </location>
</feature>